<sequence>MVPIEAHARGASGAGKENGLFGPSKAQPGHPASREKGGGGRRVRVRFSPSHHQPPPPPCPPPPFPRPPAPLRRRAGLGQRVLLHGGGGLLLLVVHAVREALGRFAVGDVYPRADETRPPIRRRRRILAGGGLRRRWGCSRSAGAWSGVVERSGSAPRRHGAAHWSTAAANDAGVVEAKRCHPRSTETRRSRCQRPRRHGMKSRDEIGVGAAWFRCGGRRSECRRRRGKMAWWHFWGRDVVRWRRHRDLFLAWWKWSRVRGLAQGRRRWGRSLAQDWLRRSRDGRPIAWSGDVVVWRWALRMQMTTASDAHGVKTTTTTTRTSGADGNGKTVASLRQCVTVAWKA</sequence>
<organism evidence="2 3">
    <name type="scientific">Panicum miliaceum</name>
    <name type="common">Proso millet</name>
    <name type="synonym">Broomcorn millet</name>
    <dbReference type="NCBI Taxonomy" id="4540"/>
    <lineage>
        <taxon>Eukaryota</taxon>
        <taxon>Viridiplantae</taxon>
        <taxon>Streptophyta</taxon>
        <taxon>Embryophyta</taxon>
        <taxon>Tracheophyta</taxon>
        <taxon>Spermatophyta</taxon>
        <taxon>Magnoliopsida</taxon>
        <taxon>Liliopsida</taxon>
        <taxon>Poales</taxon>
        <taxon>Poaceae</taxon>
        <taxon>PACMAD clade</taxon>
        <taxon>Panicoideae</taxon>
        <taxon>Panicodae</taxon>
        <taxon>Paniceae</taxon>
        <taxon>Panicinae</taxon>
        <taxon>Panicum</taxon>
        <taxon>Panicum sect. Panicum</taxon>
    </lineage>
</organism>
<dbReference type="AlphaFoldDB" id="A0A3L6QMH6"/>
<feature type="compositionally biased region" description="Basic residues" evidence="1">
    <location>
        <begin position="190"/>
        <end position="200"/>
    </location>
</feature>
<dbReference type="Proteomes" id="UP000275267">
    <property type="component" value="Unassembled WGS sequence"/>
</dbReference>
<feature type="compositionally biased region" description="Basic and acidic residues" evidence="1">
    <location>
        <begin position="180"/>
        <end position="189"/>
    </location>
</feature>
<gene>
    <name evidence="2" type="ORF">C2845_PM04G16650</name>
</gene>
<dbReference type="EMBL" id="PQIB02000011">
    <property type="protein sequence ID" value="RLM84476.1"/>
    <property type="molecule type" value="Genomic_DNA"/>
</dbReference>
<evidence type="ECO:0000313" key="2">
    <source>
        <dbReference type="EMBL" id="RLM84476.1"/>
    </source>
</evidence>
<feature type="compositionally biased region" description="Pro residues" evidence="1">
    <location>
        <begin position="52"/>
        <end position="70"/>
    </location>
</feature>
<evidence type="ECO:0000256" key="1">
    <source>
        <dbReference type="SAM" id="MobiDB-lite"/>
    </source>
</evidence>
<feature type="region of interest" description="Disordered" evidence="1">
    <location>
        <begin position="1"/>
        <end position="72"/>
    </location>
</feature>
<keyword evidence="3" id="KW-1185">Reference proteome</keyword>
<feature type="region of interest" description="Disordered" evidence="1">
    <location>
        <begin position="180"/>
        <end position="200"/>
    </location>
</feature>
<proteinExistence type="predicted"/>
<evidence type="ECO:0000313" key="3">
    <source>
        <dbReference type="Proteomes" id="UP000275267"/>
    </source>
</evidence>
<accession>A0A3L6QMH6</accession>
<comment type="caution">
    <text evidence="2">The sequence shown here is derived from an EMBL/GenBank/DDBJ whole genome shotgun (WGS) entry which is preliminary data.</text>
</comment>
<protein>
    <submittedName>
        <fullName evidence="2">Uncharacterized protein</fullName>
    </submittedName>
</protein>
<reference evidence="3" key="1">
    <citation type="journal article" date="2019" name="Nat. Commun.">
        <title>The genome of broomcorn millet.</title>
        <authorList>
            <person name="Zou C."/>
            <person name="Miki D."/>
            <person name="Li D."/>
            <person name="Tang Q."/>
            <person name="Xiao L."/>
            <person name="Rajput S."/>
            <person name="Deng P."/>
            <person name="Jia W."/>
            <person name="Huang R."/>
            <person name="Zhang M."/>
            <person name="Sun Y."/>
            <person name="Hu J."/>
            <person name="Fu X."/>
            <person name="Schnable P.S."/>
            <person name="Li F."/>
            <person name="Zhang H."/>
            <person name="Feng B."/>
            <person name="Zhu X."/>
            <person name="Liu R."/>
            <person name="Schnable J.C."/>
            <person name="Zhu J.-K."/>
            <person name="Zhang H."/>
        </authorList>
    </citation>
    <scope>NUCLEOTIDE SEQUENCE [LARGE SCALE GENOMIC DNA]</scope>
</reference>
<name>A0A3L6QMH6_PANMI</name>